<dbReference type="NCBIfam" id="NF033748">
    <property type="entry name" value="class_F_sortase"/>
    <property type="match status" value="1"/>
</dbReference>
<dbReference type="SUPFAM" id="SSF63817">
    <property type="entry name" value="Sortase"/>
    <property type="match status" value="1"/>
</dbReference>
<proteinExistence type="predicted"/>
<sequence length="141" mass="14500">MRIPSIGVDSGLESLTRDATGAIEAPADFASAGWYRDGVVPGDLGPAVIAGHIDSAVGPAVFSALASLTPGARVEVDLSDGRSVAFTVDRSIQAPKNAFPTTEVYGPTPDAQLRLVTCGGVFDDSTGHYLDNVVVFATYSS</sequence>
<accession>A0ABT2GW05</accession>
<dbReference type="Gene3D" id="2.40.260.10">
    <property type="entry name" value="Sortase"/>
    <property type="match status" value="1"/>
</dbReference>
<gene>
    <name evidence="2" type="ORF">N1032_00090</name>
</gene>
<dbReference type="EMBL" id="JANLCJ010000001">
    <property type="protein sequence ID" value="MCS5732140.1"/>
    <property type="molecule type" value="Genomic_DNA"/>
</dbReference>
<dbReference type="Pfam" id="PF04203">
    <property type="entry name" value="Sortase"/>
    <property type="match status" value="1"/>
</dbReference>
<reference evidence="2" key="1">
    <citation type="submission" date="2022-08" db="EMBL/GenBank/DDBJ databases">
        <authorList>
            <person name="Deng Y."/>
            <person name="Han X.-F."/>
            <person name="Zhang Y.-Q."/>
        </authorList>
    </citation>
    <scope>NUCLEOTIDE SEQUENCE</scope>
    <source>
        <strain evidence="2">CPCC 203386</strain>
    </source>
</reference>
<dbReference type="InterPro" id="IPR042001">
    <property type="entry name" value="Sortase_F"/>
</dbReference>
<evidence type="ECO:0000313" key="3">
    <source>
        <dbReference type="Proteomes" id="UP001165586"/>
    </source>
</evidence>
<evidence type="ECO:0000313" key="2">
    <source>
        <dbReference type="EMBL" id="MCS5732140.1"/>
    </source>
</evidence>
<keyword evidence="1" id="KW-0378">Hydrolase</keyword>
<dbReference type="InterPro" id="IPR005754">
    <property type="entry name" value="Sortase"/>
</dbReference>
<comment type="caution">
    <text evidence="2">The sequence shown here is derived from an EMBL/GenBank/DDBJ whole genome shotgun (WGS) entry which is preliminary data.</text>
</comment>
<dbReference type="InterPro" id="IPR023365">
    <property type="entry name" value="Sortase_dom-sf"/>
</dbReference>
<name>A0ABT2GW05_9MICO</name>
<dbReference type="Proteomes" id="UP001165586">
    <property type="component" value="Unassembled WGS sequence"/>
</dbReference>
<evidence type="ECO:0000256" key="1">
    <source>
        <dbReference type="ARBA" id="ARBA00022801"/>
    </source>
</evidence>
<protein>
    <submittedName>
        <fullName evidence="2">Class F sortase</fullName>
    </submittedName>
</protein>
<keyword evidence="3" id="KW-1185">Reference proteome</keyword>
<organism evidence="2 3">
    <name type="scientific">Herbiconiux daphne</name>
    <dbReference type="NCBI Taxonomy" id="2970914"/>
    <lineage>
        <taxon>Bacteria</taxon>
        <taxon>Bacillati</taxon>
        <taxon>Actinomycetota</taxon>
        <taxon>Actinomycetes</taxon>
        <taxon>Micrococcales</taxon>
        <taxon>Microbacteriaceae</taxon>
        <taxon>Herbiconiux</taxon>
    </lineage>
</organism>
<dbReference type="CDD" id="cd05829">
    <property type="entry name" value="Sortase_F"/>
    <property type="match status" value="1"/>
</dbReference>